<gene>
    <name evidence="1" type="ORF">GKIL_0870</name>
</gene>
<dbReference type="PANTHER" id="PTHR14136:SF17">
    <property type="entry name" value="BTB_POZ DOMAIN-CONTAINING PROTEIN KCTD9"/>
    <property type="match status" value="1"/>
</dbReference>
<evidence type="ECO:0000313" key="2">
    <source>
        <dbReference type="Proteomes" id="UP000017396"/>
    </source>
</evidence>
<keyword evidence="2" id="KW-1185">Reference proteome</keyword>
<sequence length="199" mass="21443">MTPEALQKILADHLEWIGSLGERGTRANLYGANLTRANLYGANLTRANLEGANLYGAKLTRANLYGANLEGANLTRANLYGANLTRASLEGANLEGAKLGKETKISPETRLPTGELWSEYLAEVVPALCTAGGRKLEEVAGHWDCHTWENCPMAAAFGVQGIEEIPLLFRPRAQQFVPLFDAGLIPCPVARSEAAEVQP</sequence>
<dbReference type="PANTHER" id="PTHR14136">
    <property type="entry name" value="BTB_POZ DOMAIN-CONTAINING PROTEIN KCTD9"/>
    <property type="match status" value="1"/>
</dbReference>
<dbReference type="Gene3D" id="2.160.20.80">
    <property type="entry name" value="E3 ubiquitin-protein ligase SopA"/>
    <property type="match status" value="1"/>
</dbReference>
<dbReference type="EMBL" id="CP003587">
    <property type="protein sequence ID" value="AGY57116.1"/>
    <property type="molecule type" value="Genomic_DNA"/>
</dbReference>
<dbReference type="STRING" id="1183438.GKIL_0870"/>
<protein>
    <submittedName>
        <fullName evidence="1">Pentapeptide repeat-containing protein</fullName>
    </submittedName>
</protein>
<dbReference type="AlphaFoldDB" id="U5QDX1"/>
<name>U5QDX1_GLOK1</name>
<dbReference type="PATRIC" id="fig|1183438.3.peg.860"/>
<proteinExistence type="predicted"/>
<dbReference type="RefSeq" id="WP_023172172.1">
    <property type="nucleotide sequence ID" value="NC_022600.1"/>
</dbReference>
<dbReference type="KEGG" id="glj:GKIL_0870"/>
<accession>U5QDX1</accession>
<dbReference type="HOGENOM" id="CLU_1370494_0_0_3"/>
<dbReference type="InterPro" id="IPR001646">
    <property type="entry name" value="5peptide_repeat"/>
</dbReference>
<evidence type="ECO:0000313" key="1">
    <source>
        <dbReference type="EMBL" id="AGY57116.1"/>
    </source>
</evidence>
<dbReference type="SUPFAM" id="SSF141571">
    <property type="entry name" value="Pentapeptide repeat-like"/>
    <property type="match status" value="1"/>
</dbReference>
<reference evidence="1 2" key="1">
    <citation type="journal article" date="2013" name="PLoS ONE">
        <title>Cultivation and Complete Genome Sequencing of Gloeobacter kilaueensis sp. nov., from a Lava Cave in Kilauea Caldera, Hawai'i.</title>
        <authorList>
            <person name="Saw J.H."/>
            <person name="Schatz M."/>
            <person name="Brown M.V."/>
            <person name="Kunkel D.D."/>
            <person name="Foster J.S."/>
            <person name="Shick H."/>
            <person name="Christensen S."/>
            <person name="Hou S."/>
            <person name="Wan X."/>
            <person name="Donachie S.P."/>
        </authorList>
    </citation>
    <scope>NUCLEOTIDE SEQUENCE [LARGE SCALE GENOMIC DNA]</scope>
    <source>
        <strain evidence="2">JS</strain>
    </source>
</reference>
<dbReference type="Proteomes" id="UP000017396">
    <property type="component" value="Chromosome"/>
</dbReference>
<dbReference type="eggNOG" id="COG1357">
    <property type="taxonomic scope" value="Bacteria"/>
</dbReference>
<dbReference type="InterPro" id="IPR051082">
    <property type="entry name" value="Pentapeptide-BTB/POZ_domain"/>
</dbReference>
<dbReference type="Pfam" id="PF00805">
    <property type="entry name" value="Pentapeptide"/>
    <property type="match status" value="2"/>
</dbReference>
<organism evidence="1 2">
    <name type="scientific">Gloeobacter kilaueensis (strain ATCC BAA-2537 / CCAP 1431/1 / ULC 316 / JS1)</name>
    <dbReference type="NCBI Taxonomy" id="1183438"/>
    <lineage>
        <taxon>Bacteria</taxon>
        <taxon>Bacillati</taxon>
        <taxon>Cyanobacteriota</taxon>
        <taxon>Cyanophyceae</taxon>
        <taxon>Gloeobacterales</taxon>
        <taxon>Gloeobacteraceae</taxon>
        <taxon>Gloeobacter</taxon>
    </lineage>
</organism>